<feature type="region of interest" description="Disordered" evidence="1">
    <location>
        <begin position="191"/>
        <end position="328"/>
    </location>
</feature>
<proteinExistence type="predicted"/>
<protein>
    <submittedName>
        <fullName evidence="2">Uncharacterized protein</fullName>
    </submittedName>
</protein>
<evidence type="ECO:0000256" key="1">
    <source>
        <dbReference type="SAM" id="MobiDB-lite"/>
    </source>
</evidence>
<name>A0A9P7Q2P8_9HYPO</name>
<sequence>MAANSLVFIGTGGAVIGFPGQGLQVSQLAHTKETRATDKPADKLMDEPVLPPTHNVQRTNGDDGDNIDHRLSAPKSVHQITQNGAASADAGSPCPGVRVAAEESVPFIAETHADRIRETTVKTGDDAAKLAPEAASASHKNLDQSLPLNEVRGDSTASAIAAAAVVSIEQESTASDTIAAPQVEPVALVTSADSKSTSAPEPAPATICETTSPKKPKPKPSTAAKASRSMKANNVAAGKKRKLSNVDKPSTAKMVGENQDSLKNAPPPEKKRKLNKTPAKSPTESSAVTAPAKPTPSVSKVLKGKKERKPPVVGRTNRKTRSQGPVDL</sequence>
<accession>A0A9P7Q2P8</accession>
<gene>
    <name evidence="2" type="ORF">E4U13_002065</name>
</gene>
<feature type="compositionally biased region" description="Basic and acidic residues" evidence="1">
    <location>
        <begin position="31"/>
        <end position="46"/>
    </location>
</feature>
<feature type="region of interest" description="Disordered" evidence="1">
    <location>
        <begin position="31"/>
        <end position="66"/>
    </location>
</feature>
<dbReference type="AlphaFoldDB" id="A0A9P7Q2P8"/>
<keyword evidence="3" id="KW-1185">Reference proteome</keyword>
<feature type="compositionally biased region" description="Polar residues" evidence="1">
    <location>
        <begin position="278"/>
        <end position="288"/>
    </location>
</feature>
<dbReference type="Proteomes" id="UP000732380">
    <property type="component" value="Unassembled WGS sequence"/>
</dbReference>
<evidence type="ECO:0000313" key="3">
    <source>
        <dbReference type="Proteomes" id="UP000732380"/>
    </source>
</evidence>
<dbReference type="EMBL" id="SRQM01000188">
    <property type="protein sequence ID" value="KAG6116134.1"/>
    <property type="molecule type" value="Genomic_DNA"/>
</dbReference>
<organism evidence="2 3">
    <name type="scientific">Claviceps humidiphila</name>
    <dbReference type="NCBI Taxonomy" id="1294629"/>
    <lineage>
        <taxon>Eukaryota</taxon>
        <taxon>Fungi</taxon>
        <taxon>Dikarya</taxon>
        <taxon>Ascomycota</taxon>
        <taxon>Pezizomycotina</taxon>
        <taxon>Sordariomycetes</taxon>
        <taxon>Hypocreomycetidae</taxon>
        <taxon>Hypocreales</taxon>
        <taxon>Clavicipitaceae</taxon>
        <taxon>Claviceps</taxon>
    </lineage>
</organism>
<comment type="caution">
    <text evidence="2">The sequence shown here is derived from an EMBL/GenBank/DDBJ whole genome shotgun (WGS) entry which is preliminary data.</text>
</comment>
<reference evidence="2 3" key="1">
    <citation type="journal article" date="2020" name="bioRxiv">
        <title>Whole genome comparisons of ergot fungi reveals the divergence and evolution of species within the genus Claviceps are the result of varying mechanisms driving genome evolution and host range expansion.</title>
        <authorList>
            <person name="Wyka S.A."/>
            <person name="Mondo S.J."/>
            <person name="Liu M."/>
            <person name="Dettman J."/>
            <person name="Nalam V."/>
            <person name="Broders K.D."/>
        </authorList>
    </citation>
    <scope>NUCLEOTIDE SEQUENCE [LARGE SCALE GENOMIC DNA]</scope>
    <source>
        <strain evidence="2 3">LM576</strain>
    </source>
</reference>
<evidence type="ECO:0000313" key="2">
    <source>
        <dbReference type="EMBL" id="KAG6116134.1"/>
    </source>
</evidence>